<protein>
    <submittedName>
        <fullName evidence="2">Uncharacterized protein</fullName>
    </submittedName>
</protein>
<evidence type="ECO:0000313" key="3">
    <source>
        <dbReference type="Proteomes" id="UP000054558"/>
    </source>
</evidence>
<dbReference type="AlphaFoldDB" id="A0A1Y1HSM0"/>
<sequence>MEGELRDGLEFWGLERKLCLAVGCGETLERREVERAVALKSFDYRVLNLLLYEMEGQAVNEQHFEFLKASELLVEISDDLFDYEDDVLSNTFNVYRMFLAMYGPTQGQLELAHWISDIERRYEQLLSGLEASLSKNYRERCKNAAKEGGSTADSNSPMGSWTLPPPISNEGAYREEMREG</sequence>
<evidence type="ECO:0000256" key="1">
    <source>
        <dbReference type="SAM" id="MobiDB-lite"/>
    </source>
</evidence>
<evidence type="ECO:0000313" key="2">
    <source>
        <dbReference type="EMBL" id="GAQ80812.1"/>
    </source>
</evidence>
<reference evidence="2 3" key="1">
    <citation type="journal article" date="2014" name="Nat. Commun.">
        <title>Klebsormidium flaccidum genome reveals primary factors for plant terrestrial adaptation.</title>
        <authorList>
            <person name="Hori K."/>
            <person name="Maruyama F."/>
            <person name="Fujisawa T."/>
            <person name="Togashi T."/>
            <person name="Yamamoto N."/>
            <person name="Seo M."/>
            <person name="Sato S."/>
            <person name="Yamada T."/>
            <person name="Mori H."/>
            <person name="Tajima N."/>
            <person name="Moriyama T."/>
            <person name="Ikeuchi M."/>
            <person name="Watanabe M."/>
            <person name="Wada H."/>
            <person name="Kobayashi K."/>
            <person name="Saito M."/>
            <person name="Masuda T."/>
            <person name="Sasaki-Sekimoto Y."/>
            <person name="Mashiguchi K."/>
            <person name="Awai K."/>
            <person name="Shimojima M."/>
            <person name="Masuda S."/>
            <person name="Iwai M."/>
            <person name="Nobusawa T."/>
            <person name="Narise T."/>
            <person name="Kondo S."/>
            <person name="Saito H."/>
            <person name="Sato R."/>
            <person name="Murakawa M."/>
            <person name="Ihara Y."/>
            <person name="Oshima-Yamada Y."/>
            <person name="Ohtaka K."/>
            <person name="Satoh M."/>
            <person name="Sonobe K."/>
            <person name="Ishii M."/>
            <person name="Ohtani R."/>
            <person name="Kanamori-Sato M."/>
            <person name="Honoki R."/>
            <person name="Miyazaki D."/>
            <person name="Mochizuki H."/>
            <person name="Umetsu J."/>
            <person name="Higashi K."/>
            <person name="Shibata D."/>
            <person name="Kamiya Y."/>
            <person name="Sato N."/>
            <person name="Nakamura Y."/>
            <person name="Tabata S."/>
            <person name="Ida S."/>
            <person name="Kurokawa K."/>
            <person name="Ohta H."/>
        </authorList>
    </citation>
    <scope>NUCLEOTIDE SEQUENCE [LARGE SCALE GENOMIC DNA]</scope>
    <source>
        <strain evidence="2 3">NIES-2285</strain>
    </source>
</reference>
<keyword evidence="3" id="KW-1185">Reference proteome</keyword>
<organism evidence="2 3">
    <name type="scientific">Klebsormidium nitens</name>
    <name type="common">Green alga</name>
    <name type="synonym">Ulothrix nitens</name>
    <dbReference type="NCBI Taxonomy" id="105231"/>
    <lineage>
        <taxon>Eukaryota</taxon>
        <taxon>Viridiplantae</taxon>
        <taxon>Streptophyta</taxon>
        <taxon>Klebsormidiophyceae</taxon>
        <taxon>Klebsormidiales</taxon>
        <taxon>Klebsormidiaceae</taxon>
        <taxon>Klebsormidium</taxon>
    </lineage>
</organism>
<dbReference type="OrthoDB" id="511315at2759"/>
<feature type="region of interest" description="Disordered" evidence="1">
    <location>
        <begin position="144"/>
        <end position="180"/>
    </location>
</feature>
<dbReference type="Proteomes" id="UP000054558">
    <property type="component" value="Unassembled WGS sequence"/>
</dbReference>
<accession>A0A1Y1HSM0</accession>
<proteinExistence type="predicted"/>
<dbReference type="PANTHER" id="PTHR35754:SF2">
    <property type="entry name" value="ATP SYNTHASE SUBUNIT B"/>
    <property type="match status" value="1"/>
</dbReference>
<dbReference type="PANTHER" id="PTHR35754">
    <property type="entry name" value="ATP SYNTHASE SUBUNIT B"/>
    <property type="match status" value="1"/>
</dbReference>
<dbReference type="EMBL" id="DF237012">
    <property type="protein sequence ID" value="GAQ80812.1"/>
    <property type="molecule type" value="Genomic_DNA"/>
</dbReference>
<gene>
    <name evidence="2" type="ORF">KFL_000630150</name>
</gene>
<name>A0A1Y1HSM0_KLENI</name>
<dbReference type="OMA" id="VWILAFK"/>